<dbReference type="InterPro" id="IPR029071">
    <property type="entry name" value="Ubiquitin-like_domsf"/>
</dbReference>
<comment type="caution">
    <text evidence="2">The sequence shown here is derived from an EMBL/GenBank/DDBJ whole genome shotgun (WGS) entry which is preliminary data.</text>
</comment>
<sequence length="160" mass="17831">MNRSQEVTRDEESTRSEEVTREEMAAAGLTVTVTHSNEKHDLHVTSQQGSSEPVVQDLAQVVEEVIGVPQSFQKLIFKVLQQIFIEDLLGIGHFQTPGQVSDLKSYDDGRNLTIFDEAHGQSSLARKISEGNGNTVVSTWNTRWLPGHVNWEKEQSTGRG</sequence>
<dbReference type="EMBL" id="NBAG03000018">
    <property type="protein sequence ID" value="PNI99356.1"/>
    <property type="molecule type" value="Genomic_DNA"/>
</dbReference>
<dbReference type="Gene3D" id="3.10.20.90">
    <property type="entry name" value="Phosphatidylinositol 3-kinase Catalytic Subunit, Chain A, domain 1"/>
    <property type="match status" value="1"/>
</dbReference>
<evidence type="ECO:0000313" key="2">
    <source>
        <dbReference type="EMBL" id="PNI99356.1"/>
    </source>
</evidence>
<accession>A0A2J8QSV1</accession>
<feature type="region of interest" description="Disordered" evidence="1">
    <location>
        <begin position="1"/>
        <end position="22"/>
    </location>
</feature>
<reference evidence="2 3" key="1">
    <citation type="submission" date="2017-12" db="EMBL/GenBank/DDBJ databases">
        <title>High-resolution comparative analysis of great ape genomes.</title>
        <authorList>
            <person name="Pollen A."/>
            <person name="Hastie A."/>
            <person name="Hormozdiari F."/>
            <person name="Dougherty M."/>
            <person name="Liu R."/>
            <person name="Chaisson M."/>
            <person name="Hoppe E."/>
            <person name="Hill C."/>
            <person name="Pang A."/>
            <person name="Hillier L."/>
            <person name="Baker C."/>
            <person name="Armstrong J."/>
            <person name="Shendure J."/>
            <person name="Paten B."/>
            <person name="Wilson R."/>
            <person name="Chao H."/>
            <person name="Schneider V."/>
            <person name="Ventura M."/>
            <person name="Kronenberg Z."/>
            <person name="Murali S."/>
            <person name="Gordon D."/>
            <person name="Cantsilieris S."/>
            <person name="Munson K."/>
            <person name="Nelson B."/>
            <person name="Raja A."/>
            <person name="Underwood J."/>
            <person name="Diekhans M."/>
            <person name="Fiddes I."/>
            <person name="Haussler D."/>
            <person name="Eichler E."/>
        </authorList>
    </citation>
    <scope>NUCLEOTIDE SEQUENCE [LARGE SCALE GENOMIC DNA]</scope>
    <source>
        <strain evidence="2">Yerkes chimp pedigree #C0471</strain>
    </source>
</reference>
<protein>
    <submittedName>
        <fullName evidence="2">BAG1 isoform 6</fullName>
    </submittedName>
</protein>
<name>A0A2J8QSV1_PANTR</name>
<gene>
    <name evidence="2" type="ORF">CK820_G0014665</name>
</gene>
<evidence type="ECO:0000313" key="3">
    <source>
        <dbReference type="Proteomes" id="UP000236370"/>
    </source>
</evidence>
<evidence type="ECO:0000256" key="1">
    <source>
        <dbReference type="SAM" id="MobiDB-lite"/>
    </source>
</evidence>
<dbReference type="Proteomes" id="UP000236370">
    <property type="component" value="Unassembled WGS sequence"/>
</dbReference>
<proteinExistence type="predicted"/>
<organism evidence="2 3">
    <name type="scientific">Pan troglodytes</name>
    <name type="common">Chimpanzee</name>
    <dbReference type="NCBI Taxonomy" id="9598"/>
    <lineage>
        <taxon>Eukaryota</taxon>
        <taxon>Metazoa</taxon>
        <taxon>Chordata</taxon>
        <taxon>Craniata</taxon>
        <taxon>Vertebrata</taxon>
        <taxon>Euteleostomi</taxon>
        <taxon>Mammalia</taxon>
        <taxon>Eutheria</taxon>
        <taxon>Euarchontoglires</taxon>
        <taxon>Primates</taxon>
        <taxon>Haplorrhini</taxon>
        <taxon>Catarrhini</taxon>
        <taxon>Hominidae</taxon>
        <taxon>Pan</taxon>
    </lineage>
</organism>
<dbReference type="AlphaFoldDB" id="A0A2J8QSV1"/>
<dbReference type="SUPFAM" id="SSF54236">
    <property type="entry name" value="Ubiquitin-like"/>
    <property type="match status" value="1"/>
</dbReference>